<sequence length="59" mass="6964">MLDDDRRREFARVVGRREDEINAWLDSLGNSRDWPEAGDQFMYLVKASTEAACEFHEEE</sequence>
<dbReference type="Proteomes" id="UP000186309">
    <property type="component" value="Chromosome"/>
</dbReference>
<keyword evidence="2" id="KW-1185">Reference proteome</keyword>
<protein>
    <submittedName>
        <fullName evidence="1">Uncharacterized protein</fullName>
    </submittedName>
</protein>
<dbReference type="RefSeq" id="WP_076348473.1">
    <property type="nucleotide sequence ID" value="NZ_CP019082.1"/>
</dbReference>
<dbReference type="EMBL" id="CP019082">
    <property type="protein sequence ID" value="APW62398.1"/>
    <property type="molecule type" value="Genomic_DNA"/>
</dbReference>
<dbReference type="STRING" id="1387353.BSF38_03937"/>
<accession>A0A1U7CU10</accession>
<dbReference type="AlphaFoldDB" id="A0A1U7CU10"/>
<proteinExistence type="predicted"/>
<organism evidence="1 2">
    <name type="scientific">Paludisphaera borealis</name>
    <dbReference type="NCBI Taxonomy" id="1387353"/>
    <lineage>
        <taxon>Bacteria</taxon>
        <taxon>Pseudomonadati</taxon>
        <taxon>Planctomycetota</taxon>
        <taxon>Planctomycetia</taxon>
        <taxon>Isosphaerales</taxon>
        <taxon>Isosphaeraceae</taxon>
        <taxon>Paludisphaera</taxon>
    </lineage>
</organism>
<name>A0A1U7CU10_9BACT</name>
<reference evidence="2" key="1">
    <citation type="submission" date="2016-12" db="EMBL/GenBank/DDBJ databases">
        <title>Comparative genomics of four Isosphaeraceae planctomycetes: a common pool of plasmids and glycoside hydrolase genes.</title>
        <authorList>
            <person name="Ivanova A."/>
        </authorList>
    </citation>
    <scope>NUCLEOTIDE SEQUENCE [LARGE SCALE GENOMIC DNA]</scope>
    <source>
        <strain evidence="2">PX4</strain>
    </source>
</reference>
<evidence type="ECO:0000313" key="2">
    <source>
        <dbReference type="Proteomes" id="UP000186309"/>
    </source>
</evidence>
<dbReference type="KEGG" id="pbor:BSF38_03937"/>
<evidence type="ECO:0000313" key="1">
    <source>
        <dbReference type="EMBL" id="APW62398.1"/>
    </source>
</evidence>
<gene>
    <name evidence="1" type="ORF">BSF38_03937</name>
</gene>